<feature type="compositionally biased region" description="Acidic residues" evidence="1">
    <location>
        <begin position="245"/>
        <end position="257"/>
    </location>
</feature>
<evidence type="ECO:0000313" key="3">
    <source>
        <dbReference type="EMBL" id="USY21648.1"/>
    </source>
</evidence>
<organism evidence="3 4">
    <name type="scientific">Nocardiopsis exhalans</name>
    <dbReference type="NCBI Taxonomy" id="163604"/>
    <lineage>
        <taxon>Bacteria</taxon>
        <taxon>Bacillati</taxon>
        <taxon>Actinomycetota</taxon>
        <taxon>Actinomycetes</taxon>
        <taxon>Streptosporangiales</taxon>
        <taxon>Nocardiopsidaceae</taxon>
        <taxon>Nocardiopsis</taxon>
    </lineage>
</organism>
<proteinExistence type="predicted"/>
<sequence length="492" mass="53026">MAHALNPLRSGWGWFRDWRRTRPFWGGVLLIAAGIELLVAPAAQSLILPIDLIIYAGIAGVSGPLIAFLLITLGVLSWFQPAQHVFFGLVGVMLALVSFVTSNFGGFVIGMLLGIVGGSLVFAWAPDARRRSRKRRRAAASPEDEARDGVDDDTDADAADTASADADSDTSGTSAGDTPGTRTGTRAERPGDHGSATAETETVTDPQGGTRPLVALALPLAVAVAVASAPAPNLGWPWDWFLPGGDEEQSEEQPSEEPSDKASEEPGRGDPGEGYPEDPDDDEDTEDTEDETDGEEEDEEEELEEDEDANPEECQLRIGDDAVTEDEEDFLAVVLACQAAQEEDEYPEVMVDSDYDCFRGSVRDSGLTADSLTMYGARYRGVVECPTADGPQRYIRLTMSRGDIRNGELWFDDLGTRRSLGLPTMNLTGDVEMHVTRMHVRLLGIPLTFTPDFPPPLLLPIMYVTGVEVDNPMASTDSMTIPNLNGQYGGTA</sequence>
<accession>A0ABY5DDT2</accession>
<dbReference type="Pfam" id="PF19609">
    <property type="entry name" value="DUF6114"/>
    <property type="match status" value="1"/>
</dbReference>
<feature type="compositionally biased region" description="Acidic residues" evidence="1">
    <location>
        <begin position="142"/>
        <end position="158"/>
    </location>
</feature>
<evidence type="ECO:0000313" key="4">
    <source>
        <dbReference type="Proteomes" id="UP001055940"/>
    </source>
</evidence>
<feature type="region of interest" description="Disordered" evidence="1">
    <location>
        <begin position="133"/>
        <end position="209"/>
    </location>
</feature>
<feature type="compositionally biased region" description="Low complexity" evidence="1">
    <location>
        <begin position="159"/>
        <end position="178"/>
    </location>
</feature>
<keyword evidence="2" id="KW-0472">Membrane</keyword>
<dbReference type="InterPro" id="IPR046096">
    <property type="entry name" value="DUF6114"/>
</dbReference>
<evidence type="ECO:0000256" key="2">
    <source>
        <dbReference type="SAM" id="Phobius"/>
    </source>
</evidence>
<feature type="region of interest" description="Disordered" evidence="1">
    <location>
        <begin position="238"/>
        <end position="313"/>
    </location>
</feature>
<name>A0ABY5DDT2_9ACTN</name>
<reference evidence="3" key="1">
    <citation type="submission" date="2022-06" db="EMBL/GenBank/DDBJ databases">
        <authorList>
            <person name="Ping M."/>
        </authorList>
    </citation>
    <scope>NUCLEOTIDE SEQUENCE</scope>
    <source>
        <strain evidence="3">JCM11759T</strain>
    </source>
</reference>
<keyword evidence="2" id="KW-1133">Transmembrane helix</keyword>
<feature type="compositionally biased region" description="Acidic residues" evidence="1">
    <location>
        <begin position="275"/>
        <end position="311"/>
    </location>
</feature>
<gene>
    <name evidence="3" type="ORF">NE857_08610</name>
</gene>
<feature type="transmembrane region" description="Helical" evidence="2">
    <location>
        <begin position="85"/>
        <end position="101"/>
    </location>
</feature>
<protein>
    <submittedName>
        <fullName evidence="3">DUF6114 domain-containing protein</fullName>
    </submittedName>
</protein>
<feature type="transmembrane region" description="Helical" evidence="2">
    <location>
        <begin position="107"/>
        <end position="126"/>
    </location>
</feature>
<keyword evidence="2" id="KW-0812">Transmembrane</keyword>
<feature type="compositionally biased region" description="Basic and acidic residues" evidence="1">
    <location>
        <begin position="258"/>
        <end position="271"/>
    </location>
</feature>
<dbReference type="Proteomes" id="UP001055940">
    <property type="component" value="Chromosome"/>
</dbReference>
<dbReference type="EMBL" id="CP099837">
    <property type="protein sequence ID" value="USY21648.1"/>
    <property type="molecule type" value="Genomic_DNA"/>
</dbReference>
<feature type="transmembrane region" description="Helical" evidence="2">
    <location>
        <begin position="53"/>
        <end position="78"/>
    </location>
</feature>
<evidence type="ECO:0000256" key="1">
    <source>
        <dbReference type="SAM" id="MobiDB-lite"/>
    </source>
</evidence>
<feature type="compositionally biased region" description="Polar residues" evidence="1">
    <location>
        <begin position="197"/>
        <end position="207"/>
    </location>
</feature>
<dbReference type="RefSeq" id="WP_254420497.1">
    <property type="nucleotide sequence ID" value="NZ_BAAAJB010000073.1"/>
</dbReference>
<keyword evidence="4" id="KW-1185">Reference proteome</keyword>
<feature type="transmembrane region" description="Helical" evidence="2">
    <location>
        <begin position="24"/>
        <end position="47"/>
    </location>
</feature>